<comment type="caution">
    <text evidence="3">The sequence shown here is derived from an EMBL/GenBank/DDBJ whole genome shotgun (WGS) entry which is preliminary data.</text>
</comment>
<feature type="chain" id="PRO_5045965552" evidence="2">
    <location>
        <begin position="28"/>
        <end position="158"/>
    </location>
</feature>
<feature type="region of interest" description="Disordered" evidence="1">
    <location>
        <begin position="54"/>
        <end position="73"/>
    </location>
</feature>
<keyword evidence="4" id="KW-1185">Reference proteome</keyword>
<evidence type="ECO:0000256" key="1">
    <source>
        <dbReference type="SAM" id="MobiDB-lite"/>
    </source>
</evidence>
<dbReference type="RefSeq" id="WP_223096666.1">
    <property type="nucleotide sequence ID" value="NZ_CP061913.1"/>
</dbReference>
<dbReference type="PROSITE" id="PS51257">
    <property type="entry name" value="PROKAR_LIPOPROTEIN"/>
    <property type="match status" value="1"/>
</dbReference>
<organism evidence="3 4">
    <name type="scientific">Dactylosporangium vinaceum</name>
    <dbReference type="NCBI Taxonomy" id="53362"/>
    <lineage>
        <taxon>Bacteria</taxon>
        <taxon>Bacillati</taxon>
        <taxon>Actinomycetota</taxon>
        <taxon>Actinomycetes</taxon>
        <taxon>Micromonosporales</taxon>
        <taxon>Micromonosporaceae</taxon>
        <taxon>Dactylosporangium</taxon>
    </lineage>
</organism>
<protein>
    <submittedName>
        <fullName evidence="3">Uncharacterized protein</fullName>
    </submittedName>
</protein>
<evidence type="ECO:0000313" key="4">
    <source>
        <dbReference type="Proteomes" id="UP001589608"/>
    </source>
</evidence>
<reference evidence="3 4" key="1">
    <citation type="submission" date="2024-09" db="EMBL/GenBank/DDBJ databases">
        <authorList>
            <person name="Sun Q."/>
            <person name="Mori K."/>
        </authorList>
    </citation>
    <scope>NUCLEOTIDE SEQUENCE [LARGE SCALE GENOMIC DNA]</scope>
    <source>
        <strain evidence="3 4">JCM 3307</strain>
    </source>
</reference>
<gene>
    <name evidence="3" type="ORF">ACFFTR_34205</name>
</gene>
<feature type="signal peptide" evidence="2">
    <location>
        <begin position="1"/>
        <end position="27"/>
    </location>
</feature>
<name>A0ABV5MH53_9ACTN</name>
<sequence>MSTSPRFRTAALGATMAVGLTALTACSAAIQPPAAPGDAAPAVTATSAAPANAPASSTAAATRPPGTSTAPAAPCPVTAATLMDVLTEHWRPAAGLKDVSCVRGYAFAASVYDGVHQPSDFVFGFDTATAGWRMLNVGTDDICTGHVPADIAAKLHGC</sequence>
<accession>A0ABV5MH53</accession>
<keyword evidence="2" id="KW-0732">Signal</keyword>
<proteinExistence type="predicted"/>
<dbReference type="Proteomes" id="UP001589608">
    <property type="component" value="Unassembled WGS sequence"/>
</dbReference>
<dbReference type="EMBL" id="JBHMCA010000056">
    <property type="protein sequence ID" value="MFB9448168.1"/>
    <property type="molecule type" value="Genomic_DNA"/>
</dbReference>
<evidence type="ECO:0000256" key="2">
    <source>
        <dbReference type="SAM" id="SignalP"/>
    </source>
</evidence>
<evidence type="ECO:0000313" key="3">
    <source>
        <dbReference type="EMBL" id="MFB9448168.1"/>
    </source>
</evidence>